<evidence type="ECO:0000256" key="3">
    <source>
        <dbReference type="SAM" id="MobiDB-lite"/>
    </source>
</evidence>
<name>A0ABQ9J875_9CUCU</name>
<dbReference type="PROSITE" id="PS50102">
    <property type="entry name" value="RRM"/>
    <property type="match status" value="1"/>
</dbReference>
<organism evidence="5 6">
    <name type="scientific">Molorchus minor</name>
    <dbReference type="NCBI Taxonomy" id="1323400"/>
    <lineage>
        <taxon>Eukaryota</taxon>
        <taxon>Metazoa</taxon>
        <taxon>Ecdysozoa</taxon>
        <taxon>Arthropoda</taxon>
        <taxon>Hexapoda</taxon>
        <taxon>Insecta</taxon>
        <taxon>Pterygota</taxon>
        <taxon>Neoptera</taxon>
        <taxon>Endopterygota</taxon>
        <taxon>Coleoptera</taxon>
        <taxon>Polyphaga</taxon>
        <taxon>Cucujiformia</taxon>
        <taxon>Chrysomeloidea</taxon>
        <taxon>Cerambycidae</taxon>
        <taxon>Lamiinae</taxon>
        <taxon>Monochamini</taxon>
        <taxon>Molorchus</taxon>
    </lineage>
</organism>
<dbReference type="Gene3D" id="3.30.70.330">
    <property type="match status" value="1"/>
</dbReference>
<feature type="compositionally biased region" description="Acidic residues" evidence="3">
    <location>
        <begin position="497"/>
        <end position="506"/>
    </location>
</feature>
<feature type="compositionally biased region" description="Polar residues" evidence="3">
    <location>
        <begin position="29"/>
        <end position="49"/>
    </location>
</feature>
<feature type="compositionally biased region" description="Basic and acidic residues" evidence="3">
    <location>
        <begin position="540"/>
        <end position="553"/>
    </location>
</feature>
<evidence type="ECO:0000256" key="2">
    <source>
        <dbReference type="PROSITE-ProRule" id="PRU00176"/>
    </source>
</evidence>
<proteinExistence type="predicted"/>
<gene>
    <name evidence="5" type="ORF">NQ317_001322</name>
</gene>
<feature type="compositionally biased region" description="Basic and acidic residues" evidence="3">
    <location>
        <begin position="610"/>
        <end position="639"/>
    </location>
</feature>
<evidence type="ECO:0000256" key="1">
    <source>
        <dbReference type="ARBA" id="ARBA00022884"/>
    </source>
</evidence>
<dbReference type="InterPro" id="IPR012677">
    <property type="entry name" value="Nucleotide-bd_a/b_plait_sf"/>
</dbReference>
<feature type="compositionally biased region" description="Acidic residues" evidence="3">
    <location>
        <begin position="644"/>
        <end position="663"/>
    </location>
</feature>
<dbReference type="EMBL" id="JAPWTJ010001011">
    <property type="protein sequence ID" value="KAJ8974361.1"/>
    <property type="molecule type" value="Genomic_DNA"/>
</dbReference>
<dbReference type="Proteomes" id="UP001162164">
    <property type="component" value="Unassembled WGS sequence"/>
</dbReference>
<accession>A0ABQ9J875</accession>
<feature type="compositionally biased region" description="Polar residues" evidence="3">
    <location>
        <begin position="86"/>
        <end position="117"/>
    </location>
</feature>
<dbReference type="InterPro" id="IPR000504">
    <property type="entry name" value="RRM_dom"/>
</dbReference>
<comment type="caution">
    <text evidence="5">The sequence shown here is derived from an EMBL/GenBank/DDBJ whole genome shotgun (WGS) entry which is preliminary data.</text>
</comment>
<evidence type="ECO:0000313" key="5">
    <source>
        <dbReference type="EMBL" id="KAJ8974361.1"/>
    </source>
</evidence>
<keyword evidence="6" id="KW-1185">Reference proteome</keyword>
<evidence type="ECO:0000259" key="4">
    <source>
        <dbReference type="PROSITE" id="PS50102"/>
    </source>
</evidence>
<evidence type="ECO:0000313" key="6">
    <source>
        <dbReference type="Proteomes" id="UP001162164"/>
    </source>
</evidence>
<dbReference type="CDD" id="cd00590">
    <property type="entry name" value="RRM_SF"/>
    <property type="match status" value="1"/>
</dbReference>
<feature type="region of interest" description="Disordered" evidence="3">
    <location>
        <begin position="491"/>
        <end position="510"/>
    </location>
</feature>
<dbReference type="InterPro" id="IPR035979">
    <property type="entry name" value="RBD_domain_sf"/>
</dbReference>
<protein>
    <recommendedName>
        <fullName evidence="4">RRM domain-containing protein</fullName>
    </recommendedName>
</protein>
<feature type="compositionally biased region" description="Pro residues" evidence="3">
    <location>
        <begin position="51"/>
        <end position="81"/>
    </location>
</feature>
<reference evidence="5" key="1">
    <citation type="journal article" date="2023" name="Insect Mol. Biol.">
        <title>Genome sequencing provides insights into the evolution of gene families encoding plant cell wall-degrading enzymes in longhorned beetles.</title>
        <authorList>
            <person name="Shin N.R."/>
            <person name="Okamura Y."/>
            <person name="Kirsch R."/>
            <person name="Pauchet Y."/>
        </authorList>
    </citation>
    <scope>NUCLEOTIDE SEQUENCE</scope>
    <source>
        <strain evidence="5">MMC_N1</strain>
    </source>
</reference>
<feature type="region of interest" description="Disordered" evidence="3">
    <location>
        <begin position="540"/>
        <end position="588"/>
    </location>
</feature>
<feature type="domain" description="RRM" evidence="4">
    <location>
        <begin position="352"/>
        <end position="426"/>
    </location>
</feature>
<sequence length="686" mass="77789">MSSSSGDNYVNRTYSPYYPPPSFNINFSWGYPWNSSENQTLTNSHNDQNLMPPPPPPPYPPPQQPPPPPGTPPPEVTPPAIKPSKVTPQPRVSTSPSRGAPSSTVVQPSPSRVQPSISRAVPNPRVTTSVNGIGPVNTEKHTNYYNTSPPSAYHPRRYISNSNSHYVGTNTNHYTTEHGQYPPTSPNKYNIMHPGSYMNPVQCYNRNFYGKRKPDNELDISKKGIIIKRRKNRLSQNIPQRKDWSVADAIRALTVEKEYNKRNKSQSLIIKFPDLELNREIVSKFHSTIENVHFQQPSTPRFCFVTLNENADPKAVIKDLNKIPFGSGFLSVEYKKDREDEVNLGPEDIDPMTLYVGNLAQEVTKQDMVNLYPRQKRTDIGYAKKMKYTRYAFISFKSVDDCIEAFKKTHAKQMYSKSLIVRLNGTVGMPGEPKPQMPPKSHDAEPKDHQSYSPYSENIDISNDMDLDQSEAITPLAPWEMVDVSKWETSMKVKDEPSDDTDEEDEQKPPVEELVTPFMPGSLELAFSQHKPKLKVEVKNENDTAHTSHESWNKTKRKPIVHNIEDDSSISPPETVSVKEELVKTESSNTYQALRSLNRANKGIDFTPVKVEKDCSPTTDDRSTDSEDKMLRTDEEVTVKSEPYNEDDEMNDGDCDSSGEEEDFSFNNLLRSLEAKKKVQQNNIFP</sequence>
<dbReference type="SUPFAM" id="SSF54928">
    <property type="entry name" value="RNA-binding domain, RBD"/>
    <property type="match status" value="1"/>
</dbReference>
<keyword evidence="1 2" id="KW-0694">RNA-binding</keyword>
<feature type="compositionally biased region" description="Basic and acidic residues" evidence="3">
    <location>
        <begin position="440"/>
        <end position="450"/>
    </location>
</feature>
<dbReference type="SMART" id="SM00360">
    <property type="entry name" value="RRM"/>
    <property type="match status" value="1"/>
</dbReference>
<feature type="region of interest" description="Disordered" evidence="3">
    <location>
        <begin position="29"/>
        <end position="154"/>
    </location>
</feature>
<feature type="region of interest" description="Disordered" evidence="3">
    <location>
        <begin position="605"/>
        <end position="663"/>
    </location>
</feature>
<feature type="region of interest" description="Disordered" evidence="3">
    <location>
        <begin position="426"/>
        <end position="452"/>
    </location>
</feature>